<feature type="transmembrane region" description="Helical" evidence="1">
    <location>
        <begin position="83"/>
        <end position="106"/>
    </location>
</feature>
<sequence>MKKFESVLSSSALIMIVGVFFNVCIMFITFFNDSVFSRIYLMSFVVCFLLSFILLPLLLINRFLGKPIKHLLNHVFDWKRTVILFPIVFLLSLYLAGKAATIEYFIVAFGEEFLFRHLILMILMSAFNKKWSFIIGSLMFALILHLNGNFLINLLTKFPISLLLYYLYHKYKLQDAIFLHWLYNVFVYRFS</sequence>
<keyword evidence="1" id="KW-0472">Membrane</keyword>
<dbReference type="AlphaFoldDB" id="A0A380GP72"/>
<dbReference type="Proteomes" id="UP000254412">
    <property type="component" value="Unassembled WGS sequence"/>
</dbReference>
<feature type="transmembrane region" description="Helical" evidence="1">
    <location>
        <begin position="12"/>
        <end position="32"/>
    </location>
</feature>
<keyword evidence="1" id="KW-0812">Transmembrane</keyword>
<evidence type="ECO:0000256" key="1">
    <source>
        <dbReference type="SAM" id="Phobius"/>
    </source>
</evidence>
<organism evidence="3 4">
    <name type="scientific">Staphylococcus nepalensis</name>
    <dbReference type="NCBI Taxonomy" id="214473"/>
    <lineage>
        <taxon>Bacteria</taxon>
        <taxon>Bacillati</taxon>
        <taxon>Bacillota</taxon>
        <taxon>Bacilli</taxon>
        <taxon>Bacillales</taxon>
        <taxon>Staphylococcaceae</taxon>
        <taxon>Staphylococcus</taxon>
    </lineage>
</organism>
<reference evidence="3 4" key="1">
    <citation type="submission" date="2018-06" db="EMBL/GenBank/DDBJ databases">
        <authorList>
            <consortium name="Pathogen Informatics"/>
            <person name="Doyle S."/>
        </authorList>
    </citation>
    <scope>NUCLEOTIDE SEQUENCE [LARGE SCALE GENOMIC DNA]</scope>
    <source>
        <strain evidence="3 4">NCTC13834</strain>
    </source>
</reference>
<feature type="transmembrane region" description="Helical" evidence="1">
    <location>
        <begin position="39"/>
        <end position="63"/>
    </location>
</feature>
<dbReference type="GO" id="GO:0006508">
    <property type="term" value="P:proteolysis"/>
    <property type="evidence" value="ECO:0007669"/>
    <property type="project" value="UniProtKB-KW"/>
</dbReference>
<feature type="transmembrane region" description="Helical" evidence="1">
    <location>
        <begin position="118"/>
        <end position="144"/>
    </location>
</feature>
<keyword evidence="3" id="KW-0645">Protease</keyword>
<accession>A0A380GP72</accession>
<evidence type="ECO:0000313" key="3">
    <source>
        <dbReference type="EMBL" id="SUM55919.1"/>
    </source>
</evidence>
<feature type="domain" description="CAAX prenyl protease 2/Lysostaphin resistance protein A-like" evidence="2">
    <location>
        <begin position="104"/>
        <end position="186"/>
    </location>
</feature>
<dbReference type="RefSeq" id="WP_103373743.1">
    <property type="nucleotide sequence ID" value="NZ_BMCF01000005.1"/>
</dbReference>
<proteinExistence type="predicted"/>
<dbReference type="GO" id="GO:0004175">
    <property type="term" value="F:endopeptidase activity"/>
    <property type="evidence" value="ECO:0007669"/>
    <property type="project" value="UniProtKB-ARBA"/>
</dbReference>
<evidence type="ECO:0000259" key="2">
    <source>
        <dbReference type="Pfam" id="PF02517"/>
    </source>
</evidence>
<dbReference type="InterPro" id="IPR003675">
    <property type="entry name" value="Rce1/LyrA-like_dom"/>
</dbReference>
<protein>
    <submittedName>
        <fullName evidence="3">CAAX amino protease family protein</fullName>
    </submittedName>
</protein>
<dbReference type="EMBL" id="UHDS01000001">
    <property type="protein sequence ID" value="SUM55919.1"/>
    <property type="molecule type" value="Genomic_DNA"/>
</dbReference>
<name>A0A380GP72_9STAP</name>
<keyword evidence="3" id="KW-0378">Hydrolase</keyword>
<dbReference type="Pfam" id="PF02517">
    <property type="entry name" value="Rce1-like"/>
    <property type="match status" value="1"/>
</dbReference>
<dbReference type="GO" id="GO:0080120">
    <property type="term" value="P:CAAX-box protein maturation"/>
    <property type="evidence" value="ECO:0007669"/>
    <property type="project" value="UniProtKB-ARBA"/>
</dbReference>
<gene>
    <name evidence="3" type="ORF">NCTC13834_02294</name>
</gene>
<evidence type="ECO:0000313" key="4">
    <source>
        <dbReference type="Proteomes" id="UP000254412"/>
    </source>
</evidence>
<keyword evidence="1" id="KW-1133">Transmembrane helix</keyword>